<dbReference type="PANTHER" id="PTHR30250:SF26">
    <property type="entry name" value="PSMA PROTEIN"/>
    <property type="match status" value="1"/>
</dbReference>
<dbReference type="AlphaFoldDB" id="A0A7G5E707"/>
<dbReference type="Proteomes" id="UP000515450">
    <property type="component" value="Chromosome"/>
</dbReference>
<evidence type="ECO:0000256" key="2">
    <source>
        <dbReference type="ARBA" id="ARBA00022475"/>
    </source>
</evidence>
<feature type="transmembrane region" description="Helical" evidence="6">
    <location>
        <begin position="227"/>
        <end position="246"/>
    </location>
</feature>
<dbReference type="PANTHER" id="PTHR30250">
    <property type="entry name" value="PST FAMILY PREDICTED COLANIC ACID TRANSPORTER"/>
    <property type="match status" value="1"/>
</dbReference>
<feature type="transmembrane region" description="Helical" evidence="6">
    <location>
        <begin position="324"/>
        <end position="346"/>
    </location>
</feature>
<feature type="transmembrane region" description="Helical" evidence="6">
    <location>
        <begin position="202"/>
        <end position="221"/>
    </location>
</feature>
<evidence type="ECO:0000313" key="8">
    <source>
        <dbReference type="Proteomes" id="UP000515450"/>
    </source>
</evidence>
<evidence type="ECO:0000256" key="3">
    <source>
        <dbReference type="ARBA" id="ARBA00022692"/>
    </source>
</evidence>
<feature type="transmembrane region" description="Helical" evidence="6">
    <location>
        <begin position="446"/>
        <end position="464"/>
    </location>
</feature>
<dbReference type="EMBL" id="CP058555">
    <property type="protein sequence ID" value="QMV69782.1"/>
    <property type="molecule type" value="Genomic_DNA"/>
</dbReference>
<keyword evidence="8" id="KW-1185">Reference proteome</keyword>
<feature type="transmembrane region" description="Helical" evidence="6">
    <location>
        <begin position="64"/>
        <end position="90"/>
    </location>
</feature>
<gene>
    <name evidence="7" type="ORF">HS960_19930</name>
</gene>
<feature type="transmembrane region" description="Helical" evidence="6">
    <location>
        <begin position="20"/>
        <end position="43"/>
    </location>
</feature>
<keyword evidence="3 6" id="KW-0812">Transmembrane</keyword>
<name>A0A7G5E707_9SPHI</name>
<evidence type="ECO:0000256" key="6">
    <source>
        <dbReference type="SAM" id="Phobius"/>
    </source>
</evidence>
<feature type="transmembrane region" description="Helical" evidence="6">
    <location>
        <begin position="102"/>
        <end position="124"/>
    </location>
</feature>
<feature type="transmembrane region" description="Helical" evidence="6">
    <location>
        <begin position="136"/>
        <end position="157"/>
    </location>
</feature>
<feature type="transmembrane region" description="Helical" evidence="6">
    <location>
        <begin position="353"/>
        <end position="373"/>
    </location>
</feature>
<evidence type="ECO:0000256" key="1">
    <source>
        <dbReference type="ARBA" id="ARBA00004651"/>
    </source>
</evidence>
<protein>
    <submittedName>
        <fullName evidence="7">Lipopolysaccharide biosynthesis protein</fullName>
    </submittedName>
</protein>
<evidence type="ECO:0000256" key="4">
    <source>
        <dbReference type="ARBA" id="ARBA00022989"/>
    </source>
</evidence>
<comment type="subcellular location">
    <subcellularLocation>
        <location evidence="1">Cell membrane</location>
        <topology evidence="1">Multi-pass membrane protein</topology>
    </subcellularLocation>
</comment>
<keyword evidence="2" id="KW-1003">Cell membrane</keyword>
<sequence length="486" mass="55035">MGVTLYSSRVILGALGVSDYGIYNVVGGIVAMMSFLNSAMAGATQRYLSFDIGKGDINSLQKTFSATLSVHFLIAFIVFFLGETIGLWYINYKMVFPPERSIAVNIVFQFSLLTLFLDIIQVPYNALILARERMNVYAYVSILEAGLKLVVAFSLLWFGVDKLILYSILTFCLVFIIRNIYKYYCKRNFPESKYKFEYNKSYFVELISFSGWNLFGTMSLVAKNQGVNMILNLFFGTMINASYGIAMQVQGAVNQFVSNFQTALNPQIIQNYAGGNKEKSVSLMFLGAKFSFLLMMILVFPLIFNVETILKIWLGHVPEYTSLFIKISLITILIDSLSGPLMTGILATGKIKYYNVIIGSFNILTLPCSYILLKLGFPPTVAFQILLTFSVFSFLLRFFLVKKEFQINISDFFKKVFLRIIATVGFLILCIYLLSKSTFLMENIFINVPIIILNAIFAILSFGISNNERGHILSILRSKIRRKNDK</sequence>
<reference evidence="7 8" key="1">
    <citation type="journal article" date="2020" name="G3 (Bethesda)">
        <title>CeMbio - The Caenorhabditis elegans Microbiome Resource.</title>
        <authorList>
            <person name="Dirksen P."/>
            <person name="Assie A."/>
            <person name="Zimmermann J."/>
            <person name="Zhang F."/>
            <person name="Tietje A.M."/>
            <person name="Marsh S.A."/>
            <person name="Felix M.A."/>
            <person name="Shapira M."/>
            <person name="Kaleta C."/>
            <person name="Schulenburg H."/>
            <person name="Samuel B."/>
        </authorList>
    </citation>
    <scope>NUCLEOTIDE SEQUENCE [LARGE SCALE GENOMIC DNA]</scope>
    <source>
        <strain evidence="7 8">BIGb0170</strain>
    </source>
</reference>
<evidence type="ECO:0000256" key="5">
    <source>
        <dbReference type="ARBA" id="ARBA00023136"/>
    </source>
</evidence>
<feature type="transmembrane region" description="Helical" evidence="6">
    <location>
        <begin position="283"/>
        <end position="304"/>
    </location>
</feature>
<feature type="transmembrane region" description="Helical" evidence="6">
    <location>
        <begin position="163"/>
        <end position="181"/>
    </location>
</feature>
<keyword evidence="5 6" id="KW-0472">Membrane</keyword>
<keyword evidence="4 6" id="KW-1133">Transmembrane helix</keyword>
<dbReference type="RefSeq" id="WP_182330496.1">
    <property type="nucleotide sequence ID" value="NZ_CP058555.1"/>
</dbReference>
<accession>A0A7G5E707</accession>
<organism evidence="7 8">
    <name type="scientific">Sphingobacterium paramultivorum</name>
    <dbReference type="NCBI Taxonomy" id="2886510"/>
    <lineage>
        <taxon>Bacteria</taxon>
        <taxon>Pseudomonadati</taxon>
        <taxon>Bacteroidota</taxon>
        <taxon>Sphingobacteriia</taxon>
        <taxon>Sphingobacteriales</taxon>
        <taxon>Sphingobacteriaceae</taxon>
        <taxon>Sphingobacterium</taxon>
    </lineage>
</organism>
<proteinExistence type="predicted"/>
<dbReference type="GO" id="GO:0005886">
    <property type="term" value="C:plasma membrane"/>
    <property type="evidence" value="ECO:0007669"/>
    <property type="project" value="UniProtKB-SubCell"/>
</dbReference>
<feature type="transmembrane region" description="Helical" evidence="6">
    <location>
        <begin position="416"/>
        <end position="434"/>
    </location>
</feature>
<feature type="transmembrane region" description="Helical" evidence="6">
    <location>
        <begin position="379"/>
        <end position="400"/>
    </location>
</feature>
<evidence type="ECO:0000313" key="7">
    <source>
        <dbReference type="EMBL" id="QMV69782.1"/>
    </source>
</evidence>
<dbReference type="InterPro" id="IPR050833">
    <property type="entry name" value="Poly_Biosynth_Transport"/>
</dbReference>